<dbReference type="Gene3D" id="3.90.470.20">
    <property type="entry name" value="4'-phosphopantetheinyl transferase domain"/>
    <property type="match status" value="1"/>
</dbReference>
<keyword evidence="1 5" id="KW-0808">Transferase</keyword>
<name>D5E5U8_MYCCM</name>
<dbReference type="EMBL" id="CP001991">
    <property type="protein sequence ID" value="ADE19549.1"/>
    <property type="molecule type" value="Genomic_DNA"/>
</dbReference>
<dbReference type="SUPFAM" id="SSF56214">
    <property type="entry name" value="4'-phosphopantetheinyl transferase"/>
    <property type="match status" value="1"/>
</dbReference>
<dbReference type="eggNOG" id="COG0736">
    <property type="taxonomic scope" value="Bacteria"/>
</dbReference>
<dbReference type="InterPro" id="IPR037143">
    <property type="entry name" value="4-PPantetheinyl_Trfase_dom_sf"/>
</dbReference>
<dbReference type="OrthoDB" id="389495at2"/>
<keyword evidence="6" id="KW-1185">Reference proteome</keyword>
<dbReference type="GO" id="GO:0000287">
    <property type="term" value="F:magnesium ion binding"/>
    <property type="evidence" value="ECO:0007669"/>
    <property type="project" value="InterPro"/>
</dbReference>
<dbReference type="NCBIfam" id="TIGR00556">
    <property type="entry name" value="pantethn_trn"/>
    <property type="match status" value="1"/>
</dbReference>
<gene>
    <name evidence="5" type="primary">acpS</name>
    <name evidence="5" type="ordered locus">MCRO_0520</name>
</gene>
<evidence type="ECO:0000256" key="3">
    <source>
        <dbReference type="ARBA" id="ARBA00022842"/>
    </source>
</evidence>
<dbReference type="InterPro" id="IPR004568">
    <property type="entry name" value="Ppantetheine-prot_Trfase_dom"/>
</dbReference>
<dbReference type="Proteomes" id="UP000001845">
    <property type="component" value="Chromosome"/>
</dbReference>
<dbReference type="GO" id="GO:0006633">
    <property type="term" value="P:fatty acid biosynthetic process"/>
    <property type="evidence" value="ECO:0007669"/>
    <property type="project" value="InterPro"/>
</dbReference>
<keyword evidence="2" id="KW-0479">Metal-binding</keyword>
<evidence type="ECO:0000259" key="4">
    <source>
        <dbReference type="Pfam" id="PF01648"/>
    </source>
</evidence>
<proteinExistence type="predicted"/>
<evidence type="ECO:0000313" key="6">
    <source>
        <dbReference type="Proteomes" id="UP000001845"/>
    </source>
</evidence>
<dbReference type="InterPro" id="IPR008278">
    <property type="entry name" value="4-PPantetheinyl_Trfase_dom"/>
</dbReference>
<evidence type="ECO:0000313" key="5">
    <source>
        <dbReference type="EMBL" id="ADE19549.1"/>
    </source>
</evidence>
<sequence length="104" mass="11907">MVGIDLVKVSRFNNKTDEFVKKILSDYEQKIFKEVHPDKKPLFLARAWALKEAIFKADNSQADFSKIVVYKKDNKWCSNGFELSISHEGSLLIAIAIKKGKNEC</sequence>
<feature type="domain" description="4'-phosphopantetheinyl transferase" evidence="4">
    <location>
        <begin position="2"/>
        <end position="71"/>
    </location>
</feature>
<reference evidence="6" key="1">
    <citation type="submission" date="2010-03" db="EMBL/GenBank/DDBJ databases">
        <title>The complete genome of Mycoplasma crocodyli MP145.</title>
        <authorList>
            <person name="Glass J.I."/>
            <person name="Durkin A.S."/>
            <person name="Hostetler J."/>
            <person name="Jackson J."/>
            <person name="Johnson J."/>
            <person name="May M.A."/>
            <person name="Paralanov V."/>
            <person name="Radune D."/>
            <person name="Szczypinski B."/>
            <person name="Brown D.R."/>
        </authorList>
    </citation>
    <scope>NUCLEOTIDE SEQUENCE [LARGE SCALE GENOMIC DNA]</scope>
    <source>
        <strain evidence="6">ATCC 51981 / MP145</strain>
    </source>
</reference>
<dbReference type="RefSeq" id="WP_013054326.1">
    <property type="nucleotide sequence ID" value="NC_014014.1"/>
</dbReference>
<keyword evidence="3" id="KW-0460">Magnesium</keyword>
<reference evidence="5 6" key="3">
    <citation type="journal article" date="2011" name="J. Bacteriol.">
        <title>Genome sequences of Mycoplasma alligatoris A21JP2T and Mycoplasma crocodyli MP145T.</title>
        <authorList>
            <person name="Brown D.R."/>
            <person name="Farmerie W.G."/>
            <person name="May M."/>
            <person name="Benders G.A."/>
            <person name="Durkin A.S."/>
            <person name="Hlavinka K."/>
            <person name="Hostetler J."/>
            <person name="Jackson J."/>
            <person name="Johnson J."/>
            <person name="Miller R.H."/>
            <person name="Paralanov V."/>
            <person name="Radune D."/>
            <person name="Szczypinski B."/>
            <person name="Glass J.I."/>
        </authorList>
    </citation>
    <scope>NUCLEOTIDE SEQUENCE [LARGE SCALE GENOMIC DNA]</scope>
    <source>
        <strain evidence="6">ATCC 51981 / MP145</strain>
    </source>
</reference>
<dbReference type="KEGG" id="mcd:MCRO_0520"/>
<dbReference type="GO" id="GO:0008897">
    <property type="term" value="F:holo-[acyl-carrier-protein] synthase activity"/>
    <property type="evidence" value="ECO:0007669"/>
    <property type="project" value="UniProtKB-EC"/>
</dbReference>
<organism evidence="5 6">
    <name type="scientific">Mycoplasma crocodyli (strain ATCC 51981 / MP145)</name>
    <dbReference type="NCBI Taxonomy" id="512564"/>
    <lineage>
        <taxon>Bacteria</taxon>
        <taxon>Bacillati</taxon>
        <taxon>Mycoplasmatota</taxon>
        <taxon>Mollicutes</taxon>
        <taxon>Mycoplasmataceae</taxon>
        <taxon>Mycoplasma</taxon>
    </lineage>
</organism>
<reference key="2">
    <citation type="submission" date="2010-03" db="EMBL/GenBank/DDBJ databases">
        <authorList>
            <person name="Ma Z."/>
            <person name="Wang X."/>
            <person name="Liu H."/>
        </authorList>
    </citation>
    <scope>NUCLEOTIDE SEQUENCE</scope>
    <source>
        <strain>MP145</strain>
    </source>
</reference>
<protein>
    <submittedName>
        <fullName evidence="5">Holo-[acyl-carrier-protein] synthase</fullName>
        <ecNumber evidence="5">2.7.8.7</ecNumber>
    </submittedName>
</protein>
<dbReference type="AlphaFoldDB" id="D5E5U8"/>
<evidence type="ECO:0000256" key="2">
    <source>
        <dbReference type="ARBA" id="ARBA00022723"/>
    </source>
</evidence>
<accession>D5E5U8</accession>
<dbReference type="HOGENOM" id="CLU_089696_1_1_14"/>
<dbReference type="EC" id="2.7.8.7" evidence="5"/>
<evidence type="ECO:0000256" key="1">
    <source>
        <dbReference type="ARBA" id="ARBA00022679"/>
    </source>
</evidence>
<dbReference type="Pfam" id="PF01648">
    <property type="entry name" value="ACPS"/>
    <property type="match status" value="1"/>
</dbReference>
<dbReference type="STRING" id="512564.MCRO_0520"/>